<reference evidence="1 2" key="1">
    <citation type="submission" date="2021-10" db="EMBL/GenBank/DDBJ databases">
        <authorList>
            <person name="Koch H."/>
        </authorList>
    </citation>
    <scope>NUCLEOTIDE SEQUENCE [LARGE SCALE GENOMIC DNA]</scope>
    <source>
        <strain evidence="1">6680</strain>
    </source>
</reference>
<dbReference type="EMBL" id="OU912926">
    <property type="protein sequence ID" value="CAG9932557.1"/>
    <property type="molecule type" value="Genomic_DNA"/>
</dbReference>
<proteinExistence type="predicted"/>
<sequence>MATLFHDTKPCFISAKLVLTIIESDMRFFSVISLFYLIGLQPAWGENISLKIGKHSIHAEIANTPQSREQGLMQRGRLCANCGMLFIFEKADRYSFWMKNTPLPLSIAFIAVDGSILNIEEMQPNTEDTHHAQSDALYALEMNSGWFTRNGIKRGKMVQGLRQAPTGY</sequence>
<name>A0ABM8YYD9_9PROT</name>
<evidence type="ECO:0000313" key="2">
    <source>
        <dbReference type="Proteomes" id="UP000839052"/>
    </source>
</evidence>
<evidence type="ECO:0000313" key="1">
    <source>
        <dbReference type="EMBL" id="CAG9932557.1"/>
    </source>
</evidence>
<dbReference type="PANTHER" id="PTHR37953">
    <property type="entry name" value="UPF0127 PROTEIN MJ1496"/>
    <property type="match status" value="1"/>
</dbReference>
<dbReference type="Gene3D" id="2.60.120.1140">
    <property type="entry name" value="Protein of unknown function DUF192"/>
    <property type="match status" value="1"/>
</dbReference>
<evidence type="ECO:0008006" key="3">
    <source>
        <dbReference type="Google" id="ProtNLM"/>
    </source>
</evidence>
<dbReference type="InterPro" id="IPR038695">
    <property type="entry name" value="Saro_0823-like_sf"/>
</dbReference>
<dbReference type="Pfam" id="PF02643">
    <property type="entry name" value="DUF192"/>
    <property type="match status" value="1"/>
</dbReference>
<accession>A0ABM8YYD9</accession>
<organism evidence="1 2">
    <name type="scientific">Candidatus Nitrotoga arctica</name>
    <dbReference type="NCBI Taxonomy" id="453162"/>
    <lineage>
        <taxon>Bacteria</taxon>
        <taxon>Pseudomonadati</taxon>
        <taxon>Pseudomonadota</taxon>
        <taxon>Betaproteobacteria</taxon>
        <taxon>Nitrosomonadales</taxon>
        <taxon>Gallionellaceae</taxon>
        <taxon>Candidatus Nitrotoga</taxon>
    </lineage>
</organism>
<dbReference type="RefSeq" id="WP_239796473.1">
    <property type="nucleotide sequence ID" value="NZ_OU912926.1"/>
</dbReference>
<keyword evidence="2" id="KW-1185">Reference proteome</keyword>
<dbReference type="PANTHER" id="PTHR37953:SF1">
    <property type="entry name" value="UPF0127 PROTEIN MJ1496"/>
    <property type="match status" value="1"/>
</dbReference>
<dbReference type="InterPro" id="IPR003795">
    <property type="entry name" value="DUF192"/>
</dbReference>
<gene>
    <name evidence="1" type="ORF">NTG6680_1304</name>
</gene>
<protein>
    <recommendedName>
        <fullName evidence="3">DUF192 domain-containing protein</fullName>
    </recommendedName>
</protein>
<dbReference type="Proteomes" id="UP000839052">
    <property type="component" value="Chromosome"/>
</dbReference>